<comment type="caution">
    <text evidence="1">The sequence shown here is derived from an EMBL/GenBank/DDBJ whole genome shotgun (WGS) entry which is preliminary data.</text>
</comment>
<gene>
    <name evidence="1" type="ORF">NWI01_10430</name>
</gene>
<dbReference type="EMBL" id="BJNF01000026">
    <property type="protein sequence ID" value="GEC15151.1"/>
    <property type="molecule type" value="Genomic_DNA"/>
</dbReference>
<protein>
    <submittedName>
        <fullName evidence="1">Uncharacterized protein</fullName>
    </submittedName>
</protein>
<dbReference type="RefSeq" id="WP_141382890.1">
    <property type="nucleotide sequence ID" value="NZ_BJNF01000026.1"/>
</dbReference>
<dbReference type="AlphaFoldDB" id="A0A4Y3WAL2"/>
<name>A0A4Y3WAL2_NITWI</name>
<dbReference type="OrthoDB" id="7594100at2"/>
<sequence>MAVPEFSASLMRERSGSWQILSSTASVGQSAQGAFPRVTTSGGGLWKCEYGSINLRTPDHVRAWRALEVLCDGGSAPIIVPMCDKRHFPAPIVDGKPLYAIGAVPHSDGALFDDGAGYAQNIVDASVLLDAPLRAVSLALSFAAGGPLRGGEFFSIEHPTQGWHLYEVGTVDDQGGGNSVITFRPPLREAVTAGTYLEFDRPRCVMMLADPNVMKLTLSMRRFADPDVSFVEYFYPV</sequence>
<organism evidence="1 2">
    <name type="scientific">Nitrobacter winogradskyi</name>
    <name type="common">Nitrobacter agilis</name>
    <dbReference type="NCBI Taxonomy" id="913"/>
    <lineage>
        <taxon>Bacteria</taxon>
        <taxon>Pseudomonadati</taxon>
        <taxon>Pseudomonadota</taxon>
        <taxon>Alphaproteobacteria</taxon>
        <taxon>Hyphomicrobiales</taxon>
        <taxon>Nitrobacteraceae</taxon>
        <taxon>Nitrobacter</taxon>
    </lineage>
</organism>
<accession>A0A4Y3WAL2</accession>
<evidence type="ECO:0000313" key="1">
    <source>
        <dbReference type="EMBL" id="GEC15151.1"/>
    </source>
</evidence>
<reference evidence="1 2" key="1">
    <citation type="submission" date="2019-06" db="EMBL/GenBank/DDBJ databases">
        <title>Whole genome shotgun sequence of Nitrobacter winogradskyi NBRC 14297.</title>
        <authorList>
            <person name="Hosoyama A."/>
            <person name="Uohara A."/>
            <person name="Ohji S."/>
            <person name="Ichikawa N."/>
        </authorList>
    </citation>
    <scope>NUCLEOTIDE SEQUENCE [LARGE SCALE GENOMIC DNA]</scope>
    <source>
        <strain evidence="1 2">NBRC 14297</strain>
    </source>
</reference>
<evidence type="ECO:0000313" key="2">
    <source>
        <dbReference type="Proteomes" id="UP000318825"/>
    </source>
</evidence>
<dbReference type="Proteomes" id="UP000318825">
    <property type="component" value="Unassembled WGS sequence"/>
</dbReference>
<proteinExistence type="predicted"/>